<dbReference type="RefSeq" id="WP_115930898.1">
    <property type="nucleotide sequence ID" value="NZ_QREH01000001.1"/>
</dbReference>
<feature type="transmembrane region" description="Helical" evidence="10">
    <location>
        <begin position="72"/>
        <end position="97"/>
    </location>
</feature>
<evidence type="ECO:0000256" key="2">
    <source>
        <dbReference type="ARBA" id="ARBA00022475"/>
    </source>
</evidence>
<evidence type="ECO:0000256" key="7">
    <source>
        <dbReference type="ARBA" id="ARBA00035120"/>
    </source>
</evidence>
<sequence>MERPRHPGWAVVGAVAAGGAIGTLLRWLLVAPVPESGSPVAGWITLGLVNLSGSFLLGLVAGISSRRTLPRWLVAGLGVGMLGAYTSLSAVVLAASVAPAFGVTEFIQTGSPSGFTLVAGLAGTLLALAAGATLGTACAAAGLRLGGWSSDLAPDTSGSSGGHRR</sequence>
<feature type="transmembrane region" description="Helical" evidence="10">
    <location>
        <begin position="117"/>
        <end position="143"/>
    </location>
</feature>
<accession>A0A3D9LBR3</accession>
<dbReference type="Pfam" id="PF02537">
    <property type="entry name" value="CRCB"/>
    <property type="match status" value="1"/>
</dbReference>
<dbReference type="GO" id="GO:0034220">
    <property type="term" value="P:monoatomic ion transmembrane transport"/>
    <property type="evidence" value="ECO:0007669"/>
    <property type="project" value="UniProtKB-KW"/>
</dbReference>
<comment type="catalytic activity">
    <reaction evidence="8">
        <text>fluoride(in) = fluoride(out)</text>
        <dbReference type="Rhea" id="RHEA:76159"/>
        <dbReference type="ChEBI" id="CHEBI:17051"/>
    </reaction>
    <physiologicalReaction direction="left-to-right" evidence="8">
        <dbReference type="Rhea" id="RHEA:76160"/>
    </physiologicalReaction>
</comment>
<evidence type="ECO:0000313" key="11">
    <source>
        <dbReference type="EMBL" id="REE02633.1"/>
    </source>
</evidence>
<dbReference type="InterPro" id="IPR003691">
    <property type="entry name" value="FluC"/>
</dbReference>
<protein>
    <recommendedName>
        <fullName evidence="10">Fluoride-specific ion channel</fullName>
    </recommendedName>
</protein>
<keyword evidence="12" id="KW-1185">Reference proteome</keyword>
<evidence type="ECO:0000256" key="6">
    <source>
        <dbReference type="ARBA" id="ARBA00023303"/>
    </source>
</evidence>
<evidence type="ECO:0000256" key="3">
    <source>
        <dbReference type="ARBA" id="ARBA00022692"/>
    </source>
</evidence>
<comment type="caution">
    <text evidence="11">The sequence shown here is derived from an EMBL/GenBank/DDBJ whole genome shotgun (WGS) entry which is preliminary data.</text>
</comment>
<comment type="subcellular location">
    <subcellularLocation>
        <location evidence="1">Cell membrane</location>
        <topology evidence="1">Multi-pass membrane protein</topology>
    </subcellularLocation>
</comment>
<dbReference type="Proteomes" id="UP000256727">
    <property type="component" value="Unassembled WGS sequence"/>
</dbReference>
<comment type="similarity">
    <text evidence="7 10">Belongs to the fluoride channel Fluc/FEX (TC 1.A.43) family.</text>
</comment>
<evidence type="ECO:0000256" key="4">
    <source>
        <dbReference type="ARBA" id="ARBA00022989"/>
    </source>
</evidence>
<keyword evidence="3 10" id="KW-0812">Transmembrane</keyword>
<evidence type="ECO:0000256" key="9">
    <source>
        <dbReference type="ARBA" id="ARBA00049940"/>
    </source>
</evidence>
<proteinExistence type="inferred from homology"/>
<gene>
    <name evidence="11" type="ORF">C8E99_0409</name>
</gene>
<evidence type="ECO:0000256" key="10">
    <source>
        <dbReference type="RuleBase" id="RU004340"/>
    </source>
</evidence>
<keyword evidence="5 10" id="KW-0472">Membrane</keyword>
<comment type="function">
    <text evidence="9">Fluoride-specific ion channel. Important for reducing fluoride concentration in the cell, thus reducing its toxicity.</text>
</comment>
<name>A0A3D9LBR3_9MICC</name>
<feature type="transmembrane region" description="Helical" evidence="10">
    <location>
        <begin position="40"/>
        <end position="60"/>
    </location>
</feature>
<keyword evidence="6" id="KW-0407">Ion channel</keyword>
<dbReference type="EMBL" id="QREH01000001">
    <property type="protein sequence ID" value="REE02633.1"/>
    <property type="molecule type" value="Genomic_DNA"/>
</dbReference>
<keyword evidence="6" id="KW-0813">Transport</keyword>
<keyword evidence="4 10" id="KW-1133">Transmembrane helix</keyword>
<keyword evidence="2 10" id="KW-1003">Cell membrane</keyword>
<keyword evidence="6" id="KW-0406">Ion transport</keyword>
<reference evidence="11 12" key="1">
    <citation type="submission" date="2018-07" db="EMBL/GenBank/DDBJ databases">
        <title>Sequencing the genomes of 1000 actinobacteria strains.</title>
        <authorList>
            <person name="Klenk H.-P."/>
        </authorList>
    </citation>
    <scope>NUCLEOTIDE SEQUENCE [LARGE SCALE GENOMIC DNA]</scope>
    <source>
        <strain evidence="11 12">DSM 14442</strain>
    </source>
</reference>
<feature type="transmembrane region" description="Helical" evidence="10">
    <location>
        <begin position="7"/>
        <end position="28"/>
    </location>
</feature>
<organism evidence="11 12">
    <name type="scientific">Citricoccus muralis</name>
    <dbReference type="NCBI Taxonomy" id="169134"/>
    <lineage>
        <taxon>Bacteria</taxon>
        <taxon>Bacillati</taxon>
        <taxon>Actinomycetota</taxon>
        <taxon>Actinomycetes</taxon>
        <taxon>Micrococcales</taxon>
        <taxon>Micrococcaceae</taxon>
        <taxon>Citricoccus</taxon>
    </lineage>
</organism>
<evidence type="ECO:0000313" key="12">
    <source>
        <dbReference type="Proteomes" id="UP000256727"/>
    </source>
</evidence>
<evidence type="ECO:0000256" key="8">
    <source>
        <dbReference type="ARBA" id="ARBA00035585"/>
    </source>
</evidence>
<evidence type="ECO:0000256" key="5">
    <source>
        <dbReference type="ARBA" id="ARBA00023136"/>
    </source>
</evidence>
<dbReference type="AlphaFoldDB" id="A0A3D9LBR3"/>
<dbReference type="GO" id="GO:0005886">
    <property type="term" value="C:plasma membrane"/>
    <property type="evidence" value="ECO:0007669"/>
    <property type="project" value="UniProtKB-SubCell"/>
</dbReference>
<dbReference type="OrthoDB" id="5148600at2"/>
<evidence type="ECO:0000256" key="1">
    <source>
        <dbReference type="ARBA" id="ARBA00004651"/>
    </source>
</evidence>